<sequence length="444" mass="49323">MHVAIIGAGAAGLCIALTLHSRGIKCTIYESKEAPFRGLGALMLAPNALRLLDSLGLYTQLRSRGFNFSNVEFRDESDTITDVWQMGNPERYGYDALRITRPVFLDVLRAAVAERGIEVKYATKYSHVIKETAEGVTFKLVDGTQVTADLLVGADGVHSDVRKHIAPNVAPHYSGNLAIIATVNHVFSDSDQHQRKPQTTFFNGKNSAMLVLPQEHDGSQACLGTQRKYPEQSREDWVHLSYDKDKLYDLFMANTENWPQRVKEALTHIDKSNIYIWPFNTLPDLPSWTSLPHRRTILLGDAAHAIPPTGGQGGCQAIEDAYTLAMVISTMSRAKLSPELFARSIDTWQTARQQRIQKARTFTQQLDNNRLPMAERNKLPNGTYWKEGEHPDLSWLYGAGLANSAAKGVARVEVRKETGPGPLRIRAATVDGTYGMHGNQAVRT</sequence>
<accession>A0ACC3AJX6</accession>
<protein>
    <submittedName>
        <fullName evidence="1">Uncharacterized protein</fullName>
    </submittedName>
</protein>
<gene>
    <name evidence="1" type="ORF">H2198_000617</name>
</gene>
<comment type="caution">
    <text evidence="1">The sequence shown here is derived from an EMBL/GenBank/DDBJ whole genome shotgun (WGS) entry which is preliminary data.</text>
</comment>
<keyword evidence="2" id="KW-1185">Reference proteome</keyword>
<evidence type="ECO:0000313" key="1">
    <source>
        <dbReference type="EMBL" id="KAJ9663857.1"/>
    </source>
</evidence>
<dbReference type="Proteomes" id="UP001172386">
    <property type="component" value="Unassembled WGS sequence"/>
</dbReference>
<organism evidence="1 2">
    <name type="scientific">Neophaeococcomyces mojaviensis</name>
    <dbReference type="NCBI Taxonomy" id="3383035"/>
    <lineage>
        <taxon>Eukaryota</taxon>
        <taxon>Fungi</taxon>
        <taxon>Dikarya</taxon>
        <taxon>Ascomycota</taxon>
        <taxon>Pezizomycotina</taxon>
        <taxon>Eurotiomycetes</taxon>
        <taxon>Chaetothyriomycetidae</taxon>
        <taxon>Chaetothyriales</taxon>
        <taxon>Chaetothyriales incertae sedis</taxon>
        <taxon>Neophaeococcomyces</taxon>
    </lineage>
</organism>
<proteinExistence type="predicted"/>
<evidence type="ECO:0000313" key="2">
    <source>
        <dbReference type="Proteomes" id="UP001172386"/>
    </source>
</evidence>
<reference evidence="1" key="1">
    <citation type="submission" date="2022-10" db="EMBL/GenBank/DDBJ databases">
        <title>Culturing micro-colonial fungi from biological soil crusts in the Mojave desert and describing Neophaeococcomyces mojavensis, and introducing the new genera and species Taxawa tesnikishii.</title>
        <authorList>
            <person name="Kurbessoian T."/>
            <person name="Stajich J.E."/>
        </authorList>
    </citation>
    <scope>NUCLEOTIDE SEQUENCE</scope>
    <source>
        <strain evidence="1">JES_112</strain>
    </source>
</reference>
<dbReference type="EMBL" id="JAPDRQ010000006">
    <property type="protein sequence ID" value="KAJ9663857.1"/>
    <property type="molecule type" value="Genomic_DNA"/>
</dbReference>
<name>A0ACC3AJX6_9EURO</name>